<dbReference type="RefSeq" id="WP_011988794.1">
    <property type="nucleotide sequence ID" value="NC_009706.1"/>
</dbReference>
<dbReference type="InterPro" id="IPR043141">
    <property type="entry name" value="Ribosomal_uL10-like_sf"/>
</dbReference>
<organism evidence="6 7">
    <name type="scientific">Clostridium kluyveri (strain ATCC 8527 / DSM 555 / NBRC 12016 / NCIMB 10680 / K1)</name>
    <dbReference type="NCBI Taxonomy" id="431943"/>
    <lineage>
        <taxon>Bacteria</taxon>
        <taxon>Bacillati</taxon>
        <taxon>Bacillota</taxon>
        <taxon>Clostridia</taxon>
        <taxon>Eubacteriales</taxon>
        <taxon>Clostridiaceae</taxon>
        <taxon>Clostridium</taxon>
    </lineage>
</organism>
<dbReference type="STRING" id="431943.CKL_0214"/>
<reference evidence="6 7" key="1">
    <citation type="journal article" date="2008" name="Proc. Natl. Acad. Sci. U.S.A.">
        <title>The genome of Clostridium kluyveri, a strict anaerobe with unique metabolic features.</title>
        <authorList>
            <person name="Seedorf H."/>
            <person name="Fricke W.F."/>
            <person name="Veith B."/>
            <person name="Brueggemann H."/>
            <person name="Liesegang H."/>
            <person name="Strittmatter A."/>
            <person name="Miethke M."/>
            <person name="Buckel W."/>
            <person name="Hinderberger J."/>
            <person name="Li F."/>
            <person name="Hagemeier C."/>
            <person name="Thauer R.K."/>
            <person name="Gottschalk G."/>
        </authorList>
    </citation>
    <scope>NUCLEOTIDE SEQUENCE [LARGE SCALE GENOMIC DNA]</scope>
    <source>
        <strain evidence="7">ATCC 8527 / DSM 555 / NCIMB 10680</strain>
    </source>
</reference>
<dbReference type="GO" id="GO:0070180">
    <property type="term" value="F:large ribosomal subunit rRNA binding"/>
    <property type="evidence" value="ECO:0007669"/>
    <property type="project" value="UniProtKB-UniRule"/>
</dbReference>
<dbReference type="InterPro" id="IPR047865">
    <property type="entry name" value="Ribosomal_uL10_bac_type"/>
</dbReference>
<keyword evidence="5" id="KW-0699">rRNA-binding</keyword>
<accession>A5N4N7</accession>
<gene>
    <name evidence="5 6" type="primary">rplJ</name>
    <name evidence="6" type="ordered locus">CKL_0214</name>
</gene>
<dbReference type="CDD" id="cd05797">
    <property type="entry name" value="Ribosomal_L10"/>
    <property type="match status" value="1"/>
</dbReference>
<dbReference type="InterPro" id="IPR022973">
    <property type="entry name" value="Ribosomal_uL10_bac"/>
</dbReference>
<dbReference type="Pfam" id="PF00466">
    <property type="entry name" value="Ribosomal_L10"/>
    <property type="match status" value="1"/>
</dbReference>
<dbReference type="GO" id="GO:0005840">
    <property type="term" value="C:ribosome"/>
    <property type="evidence" value="ECO:0007669"/>
    <property type="project" value="UniProtKB-KW"/>
</dbReference>
<keyword evidence="5" id="KW-0694">RNA-binding</keyword>
<dbReference type="PANTHER" id="PTHR11560">
    <property type="entry name" value="39S RIBOSOMAL PROTEIN L10, MITOCHONDRIAL"/>
    <property type="match status" value="1"/>
</dbReference>
<dbReference type="AlphaFoldDB" id="A5N4N7"/>
<dbReference type="Gene3D" id="3.30.70.1730">
    <property type="match status" value="1"/>
</dbReference>
<evidence type="ECO:0000256" key="5">
    <source>
        <dbReference type="HAMAP-Rule" id="MF_00362"/>
    </source>
</evidence>
<dbReference type="EMBL" id="CP000673">
    <property type="protein sequence ID" value="EDK32268.1"/>
    <property type="molecule type" value="Genomic_DNA"/>
</dbReference>
<evidence type="ECO:0000313" key="6">
    <source>
        <dbReference type="EMBL" id="EDK32268.1"/>
    </source>
</evidence>
<dbReference type="Proteomes" id="UP000002411">
    <property type="component" value="Chromosome"/>
</dbReference>
<dbReference type="GO" id="GO:0006412">
    <property type="term" value="P:translation"/>
    <property type="evidence" value="ECO:0007669"/>
    <property type="project" value="UniProtKB-UniRule"/>
</dbReference>
<dbReference type="NCBIfam" id="NF000955">
    <property type="entry name" value="PRK00099.1-1"/>
    <property type="match status" value="1"/>
</dbReference>
<comment type="subunit">
    <text evidence="5">Part of the ribosomal stalk of the 50S ribosomal subunit. The N-terminus interacts with L11 and the large rRNA to form the base of the stalk. The C-terminus forms an elongated spine to which L12 dimers bind in a sequential fashion forming a multimeric L10(L12)X complex.</text>
</comment>
<evidence type="ECO:0000256" key="1">
    <source>
        <dbReference type="ARBA" id="ARBA00008889"/>
    </source>
</evidence>
<dbReference type="InterPro" id="IPR001790">
    <property type="entry name" value="Ribosomal_uL10"/>
</dbReference>
<keyword evidence="2 5" id="KW-0689">Ribosomal protein</keyword>
<dbReference type="SUPFAM" id="SSF160369">
    <property type="entry name" value="Ribosomal protein L10-like"/>
    <property type="match status" value="1"/>
</dbReference>
<comment type="similarity">
    <text evidence="1 5">Belongs to the universal ribosomal protein uL10 family.</text>
</comment>
<dbReference type="HOGENOM" id="CLU_092227_2_0_9"/>
<comment type="function">
    <text evidence="5">Forms part of the ribosomal stalk, playing a central role in the interaction of the ribosome with GTP-bound translation factors.</text>
</comment>
<keyword evidence="3 5" id="KW-0687">Ribonucleoprotein</keyword>
<evidence type="ECO:0000256" key="4">
    <source>
        <dbReference type="ARBA" id="ARBA00035202"/>
    </source>
</evidence>
<name>A5N4N7_CLOK5</name>
<evidence type="ECO:0000256" key="2">
    <source>
        <dbReference type="ARBA" id="ARBA00022980"/>
    </source>
</evidence>
<dbReference type="Gene3D" id="6.10.250.290">
    <property type="match status" value="1"/>
</dbReference>
<dbReference type="HAMAP" id="MF_00362">
    <property type="entry name" value="Ribosomal_uL10"/>
    <property type="match status" value="1"/>
</dbReference>
<evidence type="ECO:0000256" key="3">
    <source>
        <dbReference type="ARBA" id="ARBA00023274"/>
    </source>
</evidence>
<dbReference type="GO" id="GO:1990904">
    <property type="term" value="C:ribonucleoprotein complex"/>
    <property type="evidence" value="ECO:0007669"/>
    <property type="project" value="UniProtKB-KW"/>
</dbReference>
<dbReference type="eggNOG" id="COG0244">
    <property type="taxonomic scope" value="Bacteria"/>
</dbReference>
<keyword evidence="7" id="KW-1185">Reference proteome</keyword>
<dbReference type="KEGG" id="ckl:CKL_0214"/>
<evidence type="ECO:0000313" key="7">
    <source>
        <dbReference type="Proteomes" id="UP000002411"/>
    </source>
</evidence>
<protein>
    <recommendedName>
        <fullName evidence="4 5">Large ribosomal subunit protein uL10</fullName>
    </recommendedName>
</protein>
<proteinExistence type="inferred from homology"/>
<sequence length="181" mass="20229">MLKAIYSRPLGGGYKVSQNKALKQAKVEEIKDKMEKAESIIFAKYQGLTVEEDTNLRKELRESGVEYKVYKNTLSIRAAKELGFDKLEDIFVGPVSIAFGYDEPTTPARILNDFSKKYKALELKGGVVQGEIFDVDKVKQLATIPSKEVLIGKLLGSFKAPLSNFVYLLSAIEEKKKSEEA</sequence>